<evidence type="ECO:0000259" key="7">
    <source>
        <dbReference type="Pfam" id="PF07521"/>
    </source>
</evidence>
<evidence type="ECO:0000256" key="6">
    <source>
        <dbReference type="SAM" id="MobiDB-lite"/>
    </source>
</evidence>
<dbReference type="GO" id="GO:0006398">
    <property type="term" value="P:mRNA 3'-end processing by stem-loop binding and cleavage"/>
    <property type="evidence" value="ECO:0007669"/>
    <property type="project" value="InterPro"/>
</dbReference>
<evidence type="ECO:0000256" key="2">
    <source>
        <dbReference type="ARBA" id="ARBA00010624"/>
    </source>
</evidence>
<feature type="domain" description="Zn-dependent metallo-hydrolase RNA specificity" evidence="7">
    <location>
        <begin position="212"/>
        <end position="265"/>
    </location>
</feature>
<dbReference type="InterPro" id="IPR011108">
    <property type="entry name" value="RMMBL"/>
</dbReference>
<dbReference type="Pfam" id="PF07521">
    <property type="entry name" value="RMMBL"/>
    <property type="match status" value="1"/>
</dbReference>
<gene>
    <name evidence="10" type="primary">ORF101004</name>
</gene>
<evidence type="ECO:0000259" key="9">
    <source>
        <dbReference type="Pfam" id="PF13299"/>
    </source>
</evidence>
<dbReference type="AlphaFoldDB" id="A0A0B7A9K9"/>
<dbReference type="EMBL" id="HACG01029805">
    <property type="protein sequence ID" value="CEK76670.1"/>
    <property type="molecule type" value="Transcribed_RNA"/>
</dbReference>
<dbReference type="GO" id="GO:0003723">
    <property type="term" value="F:RNA binding"/>
    <property type="evidence" value="ECO:0007669"/>
    <property type="project" value="UniProtKB-KW"/>
</dbReference>
<evidence type="ECO:0000256" key="3">
    <source>
        <dbReference type="ARBA" id="ARBA00022664"/>
    </source>
</evidence>
<protein>
    <recommendedName>
        <fullName evidence="5">Cleavage and polyadenylation specificity factor subunit 2</fullName>
    </recommendedName>
    <alternativeName>
        <fullName evidence="5">Cleavage and polyadenylation specificity factor 100 kDa subunit</fullName>
    </alternativeName>
</protein>
<evidence type="ECO:0000256" key="5">
    <source>
        <dbReference type="RuleBase" id="RU365006"/>
    </source>
</evidence>
<feature type="compositionally biased region" description="Basic and acidic residues" evidence="6">
    <location>
        <begin position="86"/>
        <end position="101"/>
    </location>
</feature>
<dbReference type="PANTHER" id="PTHR45922:SF1">
    <property type="entry name" value="CLEAVAGE AND POLYADENYLATION SPECIFICITY FACTOR SUBUNIT 2"/>
    <property type="match status" value="1"/>
</dbReference>
<feature type="domain" description="Cleavage and polyadenylation specificity factor 2 C-terminal" evidence="9">
    <location>
        <begin position="291"/>
        <end position="432"/>
    </location>
</feature>
<proteinExistence type="inferred from homology"/>
<evidence type="ECO:0000259" key="8">
    <source>
        <dbReference type="Pfam" id="PF10996"/>
    </source>
</evidence>
<reference evidence="10" key="1">
    <citation type="submission" date="2014-12" db="EMBL/GenBank/DDBJ databases">
        <title>Insight into the proteome of Arion vulgaris.</title>
        <authorList>
            <person name="Aradska J."/>
            <person name="Bulat T."/>
            <person name="Smidak R."/>
            <person name="Sarate P."/>
            <person name="Gangsoo J."/>
            <person name="Sialana F."/>
            <person name="Bilban M."/>
            <person name="Lubec G."/>
        </authorList>
    </citation>
    <scope>NUCLEOTIDE SEQUENCE</scope>
    <source>
        <tissue evidence="10">Skin</tissue>
    </source>
</reference>
<dbReference type="InterPro" id="IPR027075">
    <property type="entry name" value="CPSF2"/>
</dbReference>
<sequence length="435" mass="49152">MLLQVVLASTPDLQCGYSRDLFVAWCGSSKNSIILTNRTSPGTLARWLIDNPQDHVVRLEIKRRVKLEGAELEDYFKKKLEKEQEETRIKDEQARKEKEEMESSDESDIEMDAEDLYGRSSMGKHDLMIKNEGKARTGFFKQAKKSYPMYPFVEEKVKADEYGEIIRPEDYAIAEVPAADEETKDVETKDQDEALQDITEVPTKCISSTVTLDINARVQFIDFEGRSDGKSIKKYLSQIRPKQLILIHGADDATRALGEFCQTAGFVEGNVFCPNIGDIIDATTERHIYQVRLRDQLVSSLTFSKTRDMELAWVDGQLDLPPVEIDDEEEEVLEEIEDGSKKKDKLSTIPPTLEGLPPSVVPPHTPVFINEPKLSDLKIVLISAGVQCEFAGGVLVCNNQVAVRRDAAGKMKLEGSLCEDYFKIRELLYQQYAIV</sequence>
<dbReference type="Gene3D" id="3.40.50.10890">
    <property type="match status" value="1"/>
</dbReference>
<evidence type="ECO:0000313" key="10">
    <source>
        <dbReference type="EMBL" id="CEK76670.1"/>
    </source>
</evidence>
<organism evidence="10">
    <name type="scientific">Arion vulgaris</name>
    <dbReference type="NCBI Taxonomy" id="1028688"/>
    <lineage>
        <taxon>Eukaryota</taxon>
        <taxon>Metazoa</taxon>
        <taxon>Spiralia</taxon>
        <taxon>Lophotrochozoa</taxon>
        <taxon>Mollusca</taxon>
        <taxon>Gastropoda</taxon>
        <taxon>Heterobranchia</taxon>
        <taxon>Euthyneura</taxon>
        <taxon>Panpulmonata</taxon>
        <taxon>Eupulmonata</taxon>
        <taxon>Stylommatophora</taxon>
        <taxon>Helicina</taxon>
        <taxon>Arionoidea</taxon>
        <taxon>Arionidae</taxon>
        <taxon>Arion</taxon>
    </lineage>
</organism>
<dbReference type="Pfam" id="PF13299">
    <property type="entry name" value="CPSF100_C"/>
    <property type="match status" value="1"/>
</dbReference>
<keyword evidence="4 5" id="KW-0539">Nucleus</keyword>
<feature type="region of interest" description="Disordered" evidence="6">
    <location>
        <begin position="336"/>
        <end position="355"/>
    </location>
</feature>
<feature type="domain" description="Beta-Casp" evidence="8">
    <location>
        <begin position="4"/>
        <end position="47"/>
    </location>
</feature>
<dbReference type="GO" id="GO:0005847">
    <property type="term" value="C:mRNA cleavage and polyadenylation specificity factor complex"/>
    <property type="evidence" value="ECO:0007669"/>
    <property type="project" value="InterPro"/>
</dbReference>
<keyword evidence="5" id="KW-0694">RNA-binding</keyword>
<dbReference type="InterPro" id="IPR036866">
    <property type="entry name" value="RibonucZ/Hydroxyglut_hydro"/>
</dbReference>
<name>A0A0B7A9K9_9EUPU</name>
<evidence type="ECO:0000256" key="4">
    <source>
        <dbReference type="ARBA" id="ARBA00023242"/>
    </source>
</evidence>
<feature type="region of interest" description="Disordered" evidence="6">
    <location>
        <begin position="86"/>
        <end position="108"/>
    </location>
</feature>
<keyword evidence="3 5" id="KW-0507">mRNA processing</keyword>
<dbReference type="Pfam" id="PF10996">
    <property type="entry name" value="Beta-Casp"/>
    <property type="match status" value="1"/>
</dbReference>
<evidence type="ECO:0000256" key="1">
    <source>
        <dbReference type="ARBA" id="ARBA00004123"/>
    </source>
</evidence>
<accession>A0A0B7A9K9</accession>
<dbReference type="InterPro" id="IPR022712">
    <property type="entry name" value="Beta_Casp"/>
</dbReference>
<dbReference type="PANTHER" id="PTHR45922">
    <property type="entry name" value="CLEAVAGE AND POLYADENYLATION SPECIFICITY FACTOR SUBUNIT 2"/>
    <property type="match status" value="1"/>
</dbReference>
<dbReference type="InterPro" id="IPR025069">
    <property type="entry name" value="Cpsf2_C"/>
</dbReference>
<dbReference type="SUPFAM" id="SSF56281">
    <property type="entry name" value="Metallo-hydrolase/oxidoreductase"/>
    <property type="match status" value="1"/>
</dbReference>
<comment type="subcellular location">
    <subcellularLocation>
        <location evidence="1 5">Nucleus</location>
    </subcellularLocation>
</comment>
<comment type="similarity">
    <text evidence="2 5">Belongs to the metallo-beta-lactamase superfamily. RNA-metabolizing metallo-beta-lactamase-like family. CPSF2/YSH1 subfamily.</text>
</comment>